<gene>
    <name evidence="3" type="ORF">H8730_05135</name>
</gene>
<proteinExistence type="predicted"/>
<evidence type="ECO:0000313" key="3">
    <source>
        <dbReference type="EMBL" id="MBC8542925.1"/>
    </source>
</evidence>
<feature type="transmembrane region" description="Helical" evidence="1">
    <location>
        <begin position="137"/>
        <end position="158"/>
    </location>
</feature>
<feature type="transmembrane region" description="Helical" evidence="1">
    <location>
        <begin position="35"/>
        <end position="56"/>
    </location>
</feature>
<dbReference type="Proteomes" id="UP000657006">
    <property type="component" value="Unassembled WGS sequence"/>
</dbReference>
<dbReference type="InterPro" id="IPR052734">
    <property type="entry name" value="Nod_factor_acetyltransferase"/>
</dbReference>
<reference evidence="3" key="1">
    <citation type="submission" date="2020-08" db="EMBL/GenBank/DDBJ databases">
        <title>Genome public.</title>
        <authorList>
            <person name="Liu C."/>
            <person name="Sun Q."/>
        </authorList>
    </citation>
    <scope>NUCLEOTIDE SEQUENCE</scope>
    <source>
        <strain evidence="3">NSJ-32</strain>
    </source>
</reference>
<dbReference type="GO" id="GO:0016747">
    <property type="term" value="F:acyltransferase activity, transferring groups other than amino-acyl groups"/>
    <property type="evidence" value="ECO:0007669"/>
    <property type="project" value="InterPro"/>
</dbReference>
<dbReference type="InterPro" id="IPR002656">
    <property type="entry name" value="Acyl_transf_3_dom"/>
</dbReference>
<keyword evidence="4" id="KW-1185">Reference proteome</keyword>
<sequence length="320" mass="36999">MSNHEEKCRIAWVDYFRGLCMFGVLAVHLGVPDYIYRLFSPFFLTGFFFVSGYLTGTKKKNIKWLCKRIKALFIPFIFFGLINLLADALFTHSDILAGVIGFLVQIPGSGQDMLWFISCLILCEILTWIIQCLFEENFLATTIAYIGMCILGFTLSSLRIQLPWHIETAMTMGIFVLIGELYRKNENRITSILEKRIAIISFVIYIALYFIFPNMYIDIHLGIYTNIPVFIITAICAIAFLTVICRHMHKIDGLQFIGKNTLVYYALQIKCFTVLKKLIRFNNAILNWWLVFLASLVILGIVAWLITRYIPEIMARKRET</sequence>
<feature type="transmembrane region" description="Helical" evidence="1">
    <location>
        <begin position="113"/>
        <end position="130"/>
    </location>
</feature>
<comment type="caution">
    <text evidence="3">The sequence shown here is derived from an EMBL/GenBank/DDBJ whole genome shotgun (WGS) entry which is preliminary data.</text>
</comment>
<feature type="transmembrane region" description="Helical" evidence="1">
    <location>
        <begin position="197"/>
        <end position="217"/>
    </location>
</feature>
<dbReference type="RefSeq" id="WP_177719692.1">
    <property type="nucleotide sequence ID" value="NZ_JACRSQ010000005.1"/>
</dbReference>
<evidence type="ECO:0000259" key="2">
    <source>
        <dbReference type="Pfam" id="PF01757"/>
    </source>
</evidence>
<keyword evidence="3" id="KW-0808">Transferase</keyword>
<feature type="domain" description="Acyltransferase 3" evidence="2">
    <location>
        <begin position="10"/>
        <end position="307"/>
    </location>
</feature>
<evidence type="ECO:0000256" key="1">
    <source>
        <dbReference type="SAM" id="Phobius"/>
    </source>
</evidence>
<keyword evidence="1" id="KW-0812">Transmembrane</keyword>
<feature type="transmembrane region" description="Helical" evidence="1">
    <location>
        <begin position="12"/>
        <end position="29"/>
    </location>
</feature>
<keyword evidence="3" id="KW-0012">Acyltransferase</keyword>
<evidence type="ECO:0000313" key="4">
    <source>
        <dbReference type="Proteomes" id="UP000657006"/>
    </source>
</evidence>
<name>A0A926DTC5_9FIRM</name>
<organism evidence="3 4">
    <name type="scientific">Bianquea renquensis</name>
    <dbReference type="NCBI Taxonomy" id="2763661"/>
    <lineage>
        <taxon>Bacteria</taxon>
        <taxon>Bacillati</taxon>
        <taxon>Bacillota</taxon>
        <taxon>Clostridia</taxon>
        <taxon>Eubacteriales</taxon>
        <taxon>Bianqueaceae</taxon>
        <taxon>Bianquea</taxon>
    </lineage>
</organism>
<feature type="transmembrane region" description="Helical" evidence="1">
    <location>
        <begin position="287"/>
        <end position="307"/>
    </location>
</feature>
<feature type="transmembrane region" description="Helical" evidence="1">
    <location>
        <begin position="223"/>
        <end position="244"/>
    </location>
</feature>
<dbReference type="EMBL" id="JACRSQ010000005">
    <property type="protein sequence ID" value="MBC8542925.1"/>
    <property type="molecule type" value="Genomic_DNA"/>
</dbReference>
<keyword evidence="1" id="KW-0472">Membrane</keyword>
<dbReference type="AlphaFoldDB" id="A0A926DTC5"/>
<dbReference type="PANTHER" id="PTHR37312">
    <property type="entry name" value="MEMBRANE-BOUND ACYLTRANSFERASE YKRP-RELATED"/>
    <property type="match status" value="1"/>
</dbReference>
<dbReference type="PANTHER" id="PTHR37312:SF1">
    <property type="entry name" value="MEMBRANE-BOUND ACYLTRANSFERASE YKRP-RELATED"/>
    <property type="match status" value="1"/>
</dbReference>
<dbReference type="Pfam" id="PF01757">
    <property type="entry name" value="Acyl_transf_3"/>
    <property type="match status" value="1"/>
</dbReference>
<protein>
    <submittedName>
        <fullName evidence="3">Acyltransferase</fullName>
    </submittedName>
</protein>
<accession>A0A926DTC5</accession>
<keyword evidence="1" id="KW-1133">Transmembrane helix</keyword>
<feature type="transmembrane region" description="Helical" evidence="1">
    <location>
        <begin position="68"/>
        <end position="86"/>
    </location>
</feature>
<feature type="transmembrane region" description="Helical" evidence="1">
    <location>
        <begin position="164"/>
        <end position="182"/>
    </location>
</feature>